<sequence>MPIVTDLAPMIALVCYLIGGIAAAGAGVWIARAGDDHRPDREAVLIALGAIVIWCSLSIAAQPGSILIAIAEVARNLALLAVIFQLFAADGRDESLKPTRPVIVTLVLVQLFQLLVILIETQAVGYPQVIQLAHEISELFSMMIAIGALVLLHNLYAGAATASRRIILWSGIGLGAFFAYDLNLHTLAYLGETNPVVLGSLHGIVAGVMAVMMAVGANSSSAGLEFRPSRAVTFQTLSLLVIGSYLIVMVLVTRSLALLGGDVGRASQIAFLVFAIAAAIIWLPSQRIRRSLRVMAAKHLFQHRYDYREEWLRFTRTIGHASSSGSSFKERAVKAIADITESPAGLLLMPNEEAQLELNARWNWATLDVPAIASDFKLPSTLEQNNHILALDEARSGVEYFGELEQIPAWLIEAEDAWALVPLLHFDRLVGVIVLARPRIERKLDWEDFDLLRVVGQQLASYLAEQAGQQALMDASRFDEFNRRMAFVMHDIKNIASQLSLLSRNAQKHADNPDFRADMLVTLRNSSDKLNALLDRLGRYGAGQSQAAHEFDLRDLAAKVCERFKGVHPVSLARTERVTVLANAEAAEQAILHLVQNAVDASEPGEPVTINTHREGPSGMLEVVDSGTGMSPEFMRTGLFKPFVSSKQGGFGIGAFEARELVKAMGGRLTVESRENIGTRFSVSLPVPEAVRIADARVAGGPPKRASGNSTTKQSTIEESEEVA</sequence>
<dbReference type="Proteomes" id="UP000027647">
    <property type="component" value="Unassembled WGS sequence"/>
</dbReference>
<evidence type="ECO:0000256" key="9">
    <source>
        <dbReference type="SAM" id="MobiDB-lite"/>
    </source>
</evidence>
<comment type="catalytic activity">
    <reaction evidence="1">
        <text>ATP + protein L-histidine = ADP + protein N-phospho-L-histidine.</text>
        <dbReference type="EC" id="2.7.13.3"/>
    </reaction>
</comment>
<dbReference type="InterPro" id="IPR036890">
    <property type="entry name" value="HATPase_C_sf"/>
</dbReference>
<dbReference type="InterPro" id="IPR029016">
    <property type="entry name" value="GAF-like_dom_sf"/>
</dbReference>
<dbReference type="AlphaFoldDB" id="A0A074MES9"/>
<feature type="transmembrane region" description="Helical" evidence="10">
    <location>
        <begin position="196"/>
        <end position="216"/>
    </location>
</feature>
<dbReference type="NCBIfam" id="TIGR02916">
    <property type="entry name" value="PEP_his_kin"/>
    <property type="match status" value="1"/>
</dbReference>
<dbReference type="PANTHER" id="PTHR43065">
    <property type="entry name" value="SENSOR HISTIDINE KINASE"/>
    <property type="match status" value="1"/>
</dbReference>
<dbReference type="PRINTS" id="PR00344">
    <property type="entry name" value="BCTRLSENSOR"/>
</dbReference>
<keyword evidence="10" id="KW-1133">Transmembrane helix</keyword>
<feature type="region of interest" description="Disordered" evidence="9">
    <location>
        <begin position="696"/>
        <end position="724"/>
    </location>
</feature>
<evidence type="ECO:0000313" key="12">
    <source>
        <dbReference type="EMBL" id="KEO91265.1"/>
    </source>
</evidence>
<evidence type="ECO:0000256" key="6">
    <source>
        <dbReference type="ARBA" id="ARBA00022777"/>
    </source>
</evidence>
<evidence type="ECO:0000256" key="7">
    <source>
        <dbReference type="ARBA" id="ARBA00022840"/>
    </source>
</evidence>
<dbReference type="PROSITE" id="PS50109">
    <property type="entry name" value="HIS_KIN"/>
    <property type="match status" value="1"/>
</dbReference>
<feature type="transmembrane region" description="Helical" evidence="10">
    <location>
        <begin position="266"/>
        <end position="283"/>
    </location>
</feature>
<evidence type="ECO:0000256" key="10">
    <source>
        <dbReference type="SAM" id="Phobius"/>
    </source>
</evidence>
<keyword evidence="4" id="KW-0808">Transferase</keyword>
<comment type="caution">
    <text evidence="12">The sequence shown here is derived from an EMBL/GenBank/DDBJ whole genome shotgun (WGS) entry which is preliminary data.</text>
</comment>
<proteinExistence type="predicted"/>
<keyword evidence="3" id="KW-0597">Phosphoprotein</keyword>
<dbReference type="eggNOG" id="COG4251">
    <property type="taxonomic scope" value="Bacteria"/>
</dbReference>
<dbReference type="Pfam" id="PF02518">
    <property type="entry name" value="HATPase_c"/>
    <property type="match status" value="1"/>
</dbReference>
<dbReference type="PANTHER" id="PTHR43065:SF10">
    <property type="entry name" value="PEROXIDE STRESS-ACTIVATED HISTIDINE KINASE MAK3"/>
    <property type="match status" value="1"/>
</dbReference>
<keyword evidence="7" id="KW-0067">ATP-binding</keyword>
<keyword evidence="8" id="KW-0902">Two-component regulatory system</keyword>
<feature type="transmembrane region" description="Helical" evidence="10">
    <location>
        <begin position="101"/>
        <end position="119"/>
    </location>
</feature>
<evidence type="ECO:0000256" key="2">
    <source>
        <dbReference type="ARBA" id="ARBA00012438"/>
    </source>
</evidence>
<keyword evidence="10" id="KW-0472">Membrane</keyword>
<accession>A0A074MES9</accession>
<feature type="transmembrane region" description="Helical" evidence="10">
    <location>
        <begin position="43"/>
        <end position="60"/>
    </location>
</feature>
<dbReference type="GO" id="GO:0004673">
    <property type="term" value="F:protein histidine kinase activity"/>
    <property type="evidence" value="ECO:0007669"/>
    <property type="project" value="UniProtKB-EC"/>
</dbReference>
<dbReference type="RefSeq" id="WP_241765795.1">
    <property type="nucleotide sequence ID" value="NZ_JMIW01000001.1"/>
</dbReference>
<feature type="transmembrane region" description="Helical" evidence="10">
    <location>
        <begin position="166"/>
        <end position="190"/>
    </location>
</feature>
<feature type="domain" description="Histidine kinase" evidence="11">
    <location>
        <begin position="487"/>
        <end position="689"/>
    </location>
</feature>
<evidence type="ECO:0000256" key="5">
    <source>
        <dbReference type="ARBA" id="ARBA00022741"/>
    </source>
</evidence>
<dbReference type="InterPro" id="IPR005467">
    <property type="entry name" value="His_kinase_dom"/>
</dbReference>
<dbReference type="Gene3D" id="3.30.450.40">
    <property type="match status" value="1"/>
</dbReference>
<dbReference type="SMART" id="SM00387">
    <property type="entry name" value="HATPase_c"/>
    <property type="match status" value="1"/>
</dbReference>
<dbReference type="Gene3D" id="3.30.565.10">
    <property type="entry name" value="Histidine kinase-like ATPase, C-terminal domain"/>
    <property type="match status" value="1"/>
</dbReference>
<feature type="transmembrane region" description="Helical" evidence="10">
    <location>
        <begin position="237"/>
        <end position="260"/>
    </location>
</feature>
<evidence type="ECO:0000256" key="3">
    <source>
        <dbReference type="ARBA" id="ARBA00022553"/>
    </source>
</evidence>
<gene>
    <name evidence="12" type="ORF">EH31_00970</name>
</gene>
<evidence type="ECO:0000256" key="4">
    <source>
        <dbReference type="ARBA" id="ARBA00022679"/>
    </source>
</evidence>
<organism evidence="12 13">
    <name type="scientific">Erythrobacter longus</name>
    <dbReference type="NCBI Taxonomy" id="1044"/>
    <lineage>
        <taxon>Bacteria</taxon>
        <taxon>Pseudomonadati</taxon>
        <taxon>Pseudomonadota</taxon>
        <taxon>Alphaproteobacteria</taxon>
        <taxon>Sphingomonadales</taxon>
        <taxon>Erythrobacteraceae</taxon>
        <taxon>Erythrobacter/Porphyrobacter group</taxon>
        <taxon>Erythrobacter</taxon>
    </lineage>
</organism>
<reference evidence="12 13" key="1">
    <citation type="submission" date="2014-04" db="EMBL/GenBank/DDBJ databases">
        <title>A comprehensive comparison of genomes of Erythrobacter spp. strains.</title>
        <authorList>
            <person name="Zheng Q."/>
        </authorList>
    </citation>
    <scope>NUCLEOTIDE SEQUENCE [LARGE SCALE GENOMIC DNA]</scope>
    <source>
        <strain evidence="12 13">DSM 6997</strain>
    </source>
</reference>
<keyword evidence="10" id="KW-0812">Transmembrane</keyword>
<dbReference type="GO" id="GO:0000160">
    <property type="term" value="P:phosphorelay signal transduction system"/>
    <property type="evidence" value="ECO:0007669"/>
    <property type="project" value="UniProtKB-KW"/>
</dbReference>
<keyword evidence="6 12" id="KW-0418">Kinase</keyword>
<dbReference type="InterPro" id="IPR003594">
    <property type="entry name" value="HATPase_dom"/>
</dbReference>
<feature type="transmembrane region" description="Helical" evidence="10">
    <location>
        <begin position="6"/>
        <end position="31"/>
    </location>
</feature>
<evidence type="ECO:0000256" key="8">
    <source>
        <dbReference type="ARBA" id="ARBA00023012"/>
    </source>
</evidence>
<feature type="compositionally biased region" description="Polar residues" evidence="9">
    <location>
        <begin position="707"/>
        <end position="717"/>
    </location>
</feature>
<name>A0A074MES9_ERYLO</name>
<feature type="transmembrane region" description="Helical" evidence="10">
    <location>
        <begin position="139"/>
        <end position="159"/>
    </location>
</feature>
<keyword evidence="5" id="KW-0547">Nucleotide-binding</keyword>
<protein>
    <recommendedName>
        <fullName evidence="2">histidine kinase</fullName>
        <ecNumber evidence="2">2.7.13.3</ecNumber>
    </recommendedName>
</protein>
<dbReference type="STRING" id="1044.EH31_00970"/>
<dbReference type="SUPFAM" id="SSF55781">
    <property type="entry name" value="GAF domain-like"/>
    <property type="match status" value="1"/>
</dbReference>
<evidence type="ECO:0000256" key="1">
    <source>
        <dbReference type="ARBA" id="ARBA00000085"/>
    </source>
</evidence>
<dbReference type="GO" id="GO:0005524">
    <property type="term" value="F:ATP binding"/>
    <property type="evidence" value="ECO:0007669"/>
    <property type="project" value="UniProtKB-KW"/>
</dbReference>
<feature type="transmembrane region" description="Helical" evidence="10">
    <location>
        <begin position="66"/>
        <end position="89"/>
    </location>
</feature>
<dbReference type="EC" id="2.7.13.3" evidence="2"/>
<dbReference type="EMBL" id="JMIW01000001">
    <property type="protein sequence ID" value="KEO91265.1"/>
    <property type="molecule type" value="Genomic_DNA"/>
</dbReference>
<evidence type="ECO:0000313" key="13">
    <source>
        <dbReference type="Proteomes" id="UP000027647"/>
    </source>
</evidence>
<evidence type="ECO:0000259" key="11">
    <source>
        <dbReference type="PROSITE" id="PS50109"/>
    </source>
</evidence>
<keyword evidence="13" id="KW-1185">Reference proteome</keyword>
<dbReference type="InterPro" id="IPR014265">
    <property type="entry name" value="XrtA/PrsK"/>
</dbReference>
<dbReference type="SUPFAM" id="SSF55874">
    <property type="entry name" value="ATPase domain of HSP90 chaperone/DNA topoisomerase II/histidine kinase"/>
    <property type="match status" value="1"/>
</dbReference>
<dbReference type="InterPro" id="IPR004358">
    <property type="entry name" value="Sig_transdc_His_kin-like_C"/>
</dbReference>